<sequence>MNPATYLALVLVLAVAAQWLGWRLKLPALLFLLIIGFALGQWVTPDEMFGQSLLFGGVNLAVAIILFEGSLSLKLREVRDLGKPILRLCSVTVVIAWLLMALAAHLLGMDIRVALLLGALLVVTGPTVINPILRQVRPTRRVSALLRWEGIVVDPIGAILALLVYQAITSIGGNHIGHGLAVLGWTMVVSVLVAFPIGMLLTFMLRRLLIPDFLQGVIFVAVACGTVVGANLIQEESGLMAVTLLGIFLANQDLELDVVVEFKEHLQILLVGALFIMLAGRVNPDEIVRVLPVGLAFVAISVLLIRPLSVFIGLHGTETTRQERVLMAFMAPRGIVAASVTSVFALGFSDTADSIAHQAEQLMATDPQRAADLSSFAQNLAGLSDQVDQLVPIVFLMIVCTVAIYGLGIGRLAERLGLASAKPRGVMFAGSPPWAVDAAKLLRSLDVPTLIVTRRSYDLYTARKAGLRTVAADFLSEYAVEEMDLSGINYMVACTPDDNTNSIAAVQYRRVLSRANVFQVRRADEGHPKDRTTGTVSTLKARTAFNPGLTHAEMERHWREGQRVRALPITEQFGWDQFTHYVSGAVILFVVRPGSTVVATEDMGNPKMGDIVVYLGRTPRIDELPRADRDVEDGKARRRAKVHTLRESMSTSSAEEQVRERANARADAEGRQQPGGSAHRIPEERIEQDASGQRGTDEETRQRAWTSSSHLDSEDIIAGTVILGELDEPDGKSQNPR</sequence>
<name>A0ACB4UQJ4_9ACTN</name>
<proteinExistence type="predicted"/>
<accession>A0ACB4UQJ4</accession>
<gene>
    <name evidence="1" type="ORF">H640_01653</name>
</gene>
<evidence type="ECO:0000313" key="2">
    <source>
        <dbReference type="Proteomes" id="UP000053711"/>
    </source>
</evidence>
<comment type="caution">
    <text evidence="1">The sequence shown here is derived from an EMBL/GenBank/DDBJ whole genome shotgun (WGS) entry which is preliminary data.</text>
</comment>
<keyword evidence="2" id="KW-1185">Reference proteome</keyword>
<dbReference type="EMBL" id="AOST01000016">
    <property type="protein sequence ID" value="ERF67684.1"/>
    <property type="molecule type" value="Genomic_DNA"/>
</dbReference>
<evidence type="ECO:0000313" key="1">
    <source>
        <dbReference type="EMBL" id="ERF67684.1"/>
    </source>
</evidence>
<reference evidence="1 2" key="1">
    <citation type="journal article" date="2013" name="BMC Genomics">
        <title>Comparative genomics reveals distinct host-interacting traits of three major human-associated propionibacteria.</title>
        <authorList>
            <person name="Mak T.N."/>
            <person name="Schmid M."/>
            <person name="Brzuszkiewicz E."/>
            <person name="Zeng G."/>
            <person name="Meyer R."/>
            <person name="Sfanos K.S."/>
            <person name="Brinkmann V."/>
            <person name="Meyer T.F."/>
            <person name="Bruggemann H."/>
        </authorList>
    </citation>
    <scope>NUCLEOTIDE SEQUENCE [LARGE SCALE GENOMIC DNA]</scope>
    <source>
        <strain evidence="1 2">TM11</strain>
    </source>
</reference>
<organism evidence="1 2">
    <name type="scientific">Cutibacterium granulosum TM11</name>
    <dbReference type="NCBI Taxonomy" id="1292373"/>
    <lineage>
        <taxon>Bacteria</taxon>
        <taxon>Bacillati</taxon>
        <taxon>Actinomycetota</taxon>
        <taxon>Actinomycetes</taxon>
        <taxon>Propionibacteriales</taxon>
        <taxon>Propionibacteriaceae</taxon>
        <taxon>Cutibacterium</taxon>
    </lineage>
</organism>
<protein>
    <submittedName>
        <fullName evidence="1">Transporter, CPA2 family protein</fullName>
    </submittedName>
</protein>
<dbReference type="Proteomes" id="UP000053711">
    <property type="component" value="Unassembled WGS sequence"/>
</dbReference>